<gene>
    <name evidence="2" type="ORF">P2L57_36420</name>
</gene>
<reference evidence="2 3" key="1">
    <citation type="submission" date="2023-03" db="EMBL/GenBank/DDBJ databases">
        <title>Draft genome sequence of type strain Streptomyces ferralitis JCM 14344.</title>
        <authorList>
            <person name="Klaysubun C."/>
            <person name="Duangmal K."/>
        </authorList>
    </citation>
    <scope>NUCLEOTIDE SEQUENCE [LARGE SCALE GENOMIC DNA]</scope>
    <source>
        <strain evidence="2 3">JCM 14344</strain>
    </source>
</reference>
<dbReference type="Proteomes" id="UP001220022">
    <property type="component" value="Unassembled WGS sequence"/>
</dbReference>
<dbReference type="InterPro" id="IPR024064">
    <property type="entry name" value="FdhE-like_sf"/>
</dbReference>
<protein>
    <submittedName>
        <fullName evidence="2">Uncharacterized protein</fullName>
    </submittedName>
</protein>
<comment type="caution">
    <text evidence="2">The sequence shown here is derived from an EMBL/GenBank/DDBJ whole genome shotgun (WGS) entry which is preliminary data.</text>
</comment>
<evidence type="ECO:0000256" key="1">
    <source>
        <dbReference type="SAM" id="MobiDB-lite"/>
    </source>
</evidence>
<dbReference type="SUPFAM" id="SSF144020">
    <property type="entry name" value="FdhE-like"/>
    <property type="match status" value="1"/>
</dbReference>
<feature type="region of interest" description="Disordered" evidence="1">
    <location>
        <begin position="330"/>
        <end position="350"/>
    </location>
</feature>
<name>A0ABT5ZAZ1_9ACTN</name>
<accession>A0ABT5ZAZ1</accession>
<dbReference type="RefSeq" id="WP_275822189.1">
    <property type="nucleotide sequence ID" value="NZ_BAAANM010000042.1"/>
</dbReference>
<evidence type="ECO:0000313" key="3">
    <source>
        <dbReference type="Proteomes" id="UP001220022"/>
    </source>
</evidence>
<feature type="region of interest" description="Disordered" evidence="1">
    <location>
        <begin position="704"/>
        <end position="728"/>
    </location>
</feature>
<proteinExistence type="predicted"/>
<evidence type="ECO:0000313" key="2">
    <source>
        <dbReference type="EMBL" id="MDF2261010.1"/>
    </source>
</evidence>
<organism evidence="2 3">
    <name type="scientific">Streptantibioticus ferralitis</name>
    <dbReference type="NCBI Taxonomy" id="236510"/>
    <lineage>
        <taxon>Bacteria</taxon>
        <taxon>Bacillati</taxon>
        <taxon>Actinomycetota</taxon>
        <taxon>Actinomycetes</taxon>
        <taxon>Kitasatosporales</taxon>
        <taxon>Streptomycetaceae</taxon>
        <taxon>Streptantibioticus</taxon>
    </lineage>
</organism>
<dbReference type="EMBL" id="JARHTQ010000045">
    <property type="protein sequence ID" value="MDF2261010.1"/>
    <property type="molecule type" value="Genomic_DNA"/>
</dbReference>
<keyword evidence="3" id="KW-1185">Reference proteome</keyword>
<sequence length="728" mass="78114">MASCRRPLVLETEIDNQRKTIHVMGAALDSVREAADPNIHRVVACPSGDIRNLPLKHGKEEDVVLLALSPDTPTGRLHEFLVAATSMDRRIGFIATTGGRRAVRRRLDRLAGVTGREFLSGATATSQFGFSGTEPGAGEWLRIRAFDDPRSADEATRGYRLLGLATHSNGLDAPLGTGVLCPLADDRRRPTSHSVPVLDGRHPTCVAGGPCARAHRNGSVLVDPPLVHPRRLAAEVLVWQTCFGGPGDGWMFDVEYALIHQLLARDNVHNVLTPFRSVEADDSLLLYALALNRAGHRLGDVCLELNRATLRNGAGAPWMLYGDPDWRSPDDAGHEGPVDLRNTGRGGGPPARITLAPGDLRVLALPDGTACYLTAAPGAGRPVEQERLLLRGIRGSERGVLLYTGAESVEVTLRADDRAQAPAAVRMVESVWSRLAGLRSSLRMVELAREDGATDPGRAEALEAELSWELRYHAAALAASSKGAPLLNGTVSHLTGLAVDEAQRWTGLHRALLDFTTRYCRDRGPVLSFLYEREAVLLAQWDEEGRCPYCGSPQDSSEVFLPGSGHRRRRTTCSGCGPVADTSDGIRLLSLRGPATCRAGESTTYRLDGVFEQSPTGEVRQLAARLVFAHVPWNMGSGGPEAEICLLPGQHSMPSFELTVAVDRETPVGVYYLSAAVVCDGDLWTVNRPITVVAAAAGPPAAGSAVTHYSSGRQDDASTVLPESLEPA</sequence>